<dbReference type="RefSeq" id="WP_246034745.1">
    <property type="nucleotide sequence ID" value="NZ_SNVV01000010.1"/>
</dbReference>
<organism evidence="2 3">
    <name type="scientific">Azoarcus indigens</name>
    <dbReference type="NCBI Taxonomy" id="29545"/>
    <lineage>
        <taxon>Bacteria</taxon>
        <taxon>Pseudomonadati</taxon>
        <taxon>Pseudomonadota</taxon>
        <taxon>Betaproteobacteria</taxon>
        <taxon>Rhodocyclales</taxon>
        <taxon>Zoogloeaceae</taxon>
        <taxon>Azoarcus</taxon>
    </lineage>
</organism>
<name>A0A4R6DXJ8_9RHOO</name>
<dbReference type="EMBL" id="SNVV01000010">
    <property type="protein sequence ID" value="TDN50011.1"/>
    <property type="molecule type" value="Genomic_DNA"/>
</dbReference>
<dbReference type="Proteomes" id="UP000295129">
    <property type="component" value="Unassembled WGS sequence"/>
</dbReference>
<keyword evidence="3" id="KW-1185">Reference proteome</keyword>
<proteinExistence type="predicted"/>
<reference evidence="2 3" key="1">
    <citation type="submission" date="2019-03" db="EMBL/GenBank/DDBJ databases">
        <title>Genomic Encyclopedia of Type Strains, Phase IV (KMG-IV): sequencing the most valuable type-strain genomes for metagenomic binning, comparative biology and taxonomic classification.</title>
        <authorList>
            <person name="Goeker M."/>
        </authorList>
    </citation>
    <scope>NUCLEOTIDE SEQUENCE [LARGE SCALE GENOMIC DNA]</scope>
    <source>
        <strain evidence="2 3">DSM 12121</strain>
    </source>
</reference>
<protein>
    <submittedName>
        <fullName evidence="2">Uncharacterized protein</fullName>
    </submittedName>
</protein>
<evidence type="ECO:0000256" key="1">
    <source>
        <dbReference type="SAM" id="MobiDB-lite"/>
    </source>
</evidence>
<sequence>MRFEILEKVERWLLGSAGESDQALQAREAEDDERTAREPEELDPVYWLPPFPPC</sequence>
<evidence type="ECO:0000313" key="3">
    <source>
        <dbReference type="Proteomes" id="UP000295129"/>
    </source>
</evidence>
<accession>A0A4R6DXJ8</accession>
<gene>
    <name evidence="2" type="ORF">C7389_110105</name>
</gene>
<feature type="region of interest" description="Disordered" evidence="1">
    <location>
        <begin position="20"/>
        <end position="54"/>
    </location>
</feature>
<comment type="caution">
    <text evidence="2">The sequence shown here is derived from an EMBL/GenBank/DDBJ whole genome shotgun (WGS) entry which is preliminary data.</text>
</comment>
<dbReference type="AlphaFoldDB" id="A0A4R6DXJ8"/>
<evidence type="ECO:0000313" key="2">
    <source>
        <dbReference type="EMBL" id="TDN50011.1"/>
    </source>
</evidence>